<name>A0A8J3JP91_9ACTN</name>
<evidence type="ECO:0000313" key="3">
    <source>
        <dbReference type="Proteomes" id="UP000601223"/>
    </source>
</evidence>
<dbReference type="AlphaFoldDB" id="A0A8J3JP91"/>
<keyword evidence="3" id="KW-1185">Reference proteome</keyword>
<reference evidence="2 3" key="1">
    <citation type="submission" date="2021-01" db="EMBL/GenBank/DDBJ databases">
        <title>Whole genome shotgun sequence of Catellatospora bangladeshensis NBRC 107357.</title>
        <authorList>
            <person name="Komaki H."/>
            <person name="Tamura T."/>
        </authorList>
    </citation>
    <scope>NUCLEOTIDE SEQUENCE [LARGE SCALE GENOMIC DNA]</scope>
    <source>
        <strain evidence="2 3">NBRC 107357</strain>
    </source>
</reference>
<evidence type="ECO:0000313" key="2">
    <source>
        <dbReference type="EMBL" id="GIF84406.1"/>
    </source>
</evidence>
<dbReference type="EMBL" id="BONF01000037">
    <property type="protein sequence ID" value="GIF84406.1"/>
    <property type="molecule type" value="Genomic_DNA"/>
</dbReference>
<proteinExistence type="predicted"/>
<accession>A0A8J3JP91</accession>
<sequence>MTTLQLLAAADHDDLAKLGITAETGLTGLPSAAKFDNRPTWDNGSKGFDNRPTWDNWSKSKK</sequence>
<feature type="region of interest" description="Disordered" evidence="1">
    <location>
        <begin position="32"/>
        <end position="62"/>
    </location>
</feature>
<comment type="caution">
    <text evidence="2">The sequence shown here is derived from an EMBL/GenBank/DDBJ whole genome shotgun (WGS) entry which is preliminary data.</text>
</comment>
<feature type="compositionally biased region" description="Polar residues" evidence="1">
    <location>
        <begin position="53"/>
        <end position="62"/>
    </location>
</feature>
<organism evidence="2 3">
    <name type="scientific">Catellatospora bangladeshensis</name>
    <dbReference type="NCBI Taxonomy" id="310355"/>
    <lineage>
        <taxon>Bacteria</taxon>
        <taxon>Bacillati</taxon>
        <taxon>Actinomycetota</taxon>
        <taxon>Actinomycetes</taxon>
        <taxon>Micromonosporales</taxon>
        <taxon>Micromonosporaceae</taxon>
        <taxon>Catellatospora</taxon>
    </lineage>
</organism>
<dbReference type="NCBIfam" id="NF041721">
    <property type="entry name" value="phane_AmcA_1"/>
    <property type="match status" value="1"/>
</dbReference>
<protein>
    <submittedName>
        <fullName evidence="2">Uncharacterized protein</fullName>
    </submittedName>
</protein>
<gene>
    <name evidence="2" type="ORF">Cba03nite_57550</name>
</gene>
<dbReference type="RefSeq" id="WP_203752676.1">
    <property type="nucleotide sequence ID" value="NZ_BONF01000037.1"/>
</dbReference>
<evidence type="ECO:0000256" key="1">
    <source>
        <dbReference type="SAM" id="MobiDB-lite"/>
    </source>
</evidence>
<dbReference type="Proteomes" id="UP000601223">
    <property type="component" value="Unassembled WGS sequence"/>
</dbReference>